<reference evidence="4" key="2">
    <citation type="submission" date="2010-04" db="EMBL/GenBank/DDBJ databases">
        <authorList>
            <person name="Buell R."/>
            <person name="Hamilton J."/>
            <person name="Hostetler J."/>
        </authorList>
    </citation>
    <scope>NUCLEOTIDE SEQUENCE [LARGE SCALE GENOMIC DNA]</scope>
    <source>
        <strain evidence="4">DAOM:BR144</strain>
    </source>
</reference>
<dbReference type="HOGENOM" id="CLU_084364_0_0_1"/>
<evidence type="ECO:0008006" key="5">
    <source>
        <dbReference type="Google" id="ProtNLM"/>
    </source>
</evidence>
<dbReference type="AlphaFoldDB" id="K3X1B8"/>
<proteinExistence type="predicted"/>
<evidence type="ECO:0000256" key="2">
    <source>
        <dbReference type="SAM" id="SignalP"/>
    </source>
</evidence>
<feature type="transmembrane region" description="Helical" evidence="1">
    <location>
        <begin position="117"/>
        <end position="138"/>
    </location>
</feature>
<organism evidence="3 4">
    <name type="scientific">Globisporangium ultimum (strain ATCC 200006 / CBS 805.95 / DAOM BR144)</name>
    <name type="common">Pythium ultimum</name>
    <dbReference type="NCBI Taxonomy" id="431595"/>
    <lineage>
        <taxon>Eukaryota</taxon>
        <taxon>Sar</taxon>
        <taxon>Stramenopiles</taxon>
        <taxon>Oomycota</taxon>
        <taxon>Peronosporomycetes</taxon>
        <taxon>Pythiales</taxon>
        <taxon>Pythiaceae</taxon>
        <taxon>Globisporangium</taxon>
    </lineage>
</organism>
<name>K3X1B8_GLOUD</name>
<feature type="chain" id="PRO_5003868324" description="EGF-like domain-containing protein" evidence="2">
    <location>
        <begin position="27"/>
        <end position="255"/>
    </location>
</feature>
<evidence type="ECO:0000313" key="3">
    <source>
        <dbReference type="EnsemblProtists" id="PYU1_T011017"/>
    </source>
</evidence>
<keyword evidence="2" id="KW-0732">Signal</keyword>
<keyword evidence="4" id="KW-1185">Reference proteome</keyword>
<reference evidence="4" key="1">
    <citation type="journal article" date="2010" name="Genome Biol.">
        <title>Genome sequence of the necrotrophic plant pathogen Pythium ultimum reveals original pathogenicity mechanisms and effector repertoire.</title>
        <authorList>
            <person name="Levesque C.A."/>
            <person name="Brouwer H."/>
            <person name="Cano L."/>
            <person name="Hamilton J.P."/>
            <person name="Holt C."/>
            <person name="Huitema E."/>
            <person name="Raffaele S."/>
            <person name="Robideau G.P."/>
            <person name="Thines M."/>
            <person name="Win J."/>
            <person name="Zerillo M.M."/>
            <person name="Beakes G.W."/>
            <person name="Boore J.L."/>
            <person name="Busam D."/>
            <person name="Dumas B."/>
            <person name="Ferriera S."/>
            <person name="Fuerstenberg S.I."/>
            <person name="Gachon C.M."/>
            <person name="Gaulin E."/>
            <person name="Govers F."/>
            <person name="Grenville-Briggs L."/>
            <person name="Horner N."/>
            <person name="Hostetler J."/>
            <person name="Jiang R.H."/>
            <person name="Johnson J."/>
            <person name="Krajaejun T."/>
            <person name="Lin H."/>
            <person name="Meijer H.J."/>
            <person name="Moore B."/>
            <person name="Morris P."/>
            <person name="Phuntmart V."/>
            <person name="Puiu D."/>
            <person name="Shetty J."/>
            <person name="Stajich J.E."/>
            <person name="Tripathy S."/>
            <person name="Wawra S."/>
            <person name="van West P."/>
            <person name="Whitty B.R."/>
            <person name="Coutinho P.M."/>
            <person name="Henrissat B."/>
            <person name="Martin F."/>
            <person name="Thomas P.D."/>
            <person name="Tyler B.M."/>
            <person name="De Vries R.P."/>
            <person name="Kamoun S."/>
            <person name="Yandell M."/>
            <person name="Tisserat N."/>
            <person name="Buell C.R."/>
        </authorList>
    </citation>
    <scope>NUCLEOTIDE SEQUENCE</scope>
    <source>
        <strain evidence="4">DAOM:BR144</strain>
    </source>
</reference>
<keyword evidence="1" id="KW-1133">Transmembrane helix</keyword>
<dbReference type="STRING" id="431595.K3X1B8"/>
<evidence type="ECO:0000256" key="1">
    <source>
        <dbReference type="SAM" id="Phobius"/>
    </source>
</evidence>
<sequence length="255" mass="26642">MGYRFKTSTLLLAFLAFAAFWSASLGQTTTTTESGCDVCANSGDCSKAYLGAPGQFCGPWLDTASQRHNCCCPRESTCDRGTYTCNCKKLSTTPTPTTKKPTPAPTESSSSSNKKKIIIIVVAVIIVLLLLGAAYYFWSQNNRERSSSVEIKETVYVQEQPVVYQQGGYAQQGYAPSGYPAQQTYEVHHYHNSPRGGGGMSTGAGIAVGAAAGLVGGMLIGEALADAGDHGDNGNYGGGYGGGGGGDEDTFAGDF</sequence>
<dbReference type="OMA" id="CSHAYLD"/>
<keyword evidence="1" id="KW-0812">Transmembrane</keyword>
<dbReference type="VEuPathDB" id="FungiDB:PYU1_G010993"/>
<dbReference type="EnsemblProtists" id="PYU1_T011017">
    <property type="protein sequence ID" value="PYU1_T011017"/>
    <property type="gene ID" value="PYU1_G010993"/>
</dbReference>
<dbReference type="InParanoid" id="K3X1B8"/>
<dbReference type="eggNOG" id="ENOG502SVFU">
    <property type="taxonomic scope" value="Eukaryota"/>
</dbReference>
<reference evidence="3" key="3">
    <citation type="submission" date="2015-02" db="UniProtKB">
        <authorList>
            <consortium name="EnsemblProtists"/>
        </authorList>
    </citation>
    <scope>IDENTIFICATION</scope>
    <source>
        <strain evidence="3">DAOM BR144</strain>
    </source>
</reference>
<accession>K3X1B8</accession>
<dbReference type="EMBL" id="GL376590">
    <property type="status" value="NOT_ANNOTATED_CDS"/>
    <property type="molecule type" value="Genomic_DNA"/>
</dbReference>
<feature type="signal peptide" evidence="2">
    <location>
        <begin position="1"/>
        <end position="26"/>
    </location>
</feature>
<protein>
    <recommendedName>
        <fullName evidence="5">EGF-like domain-containing protein</fullName>
    </recommendedName>
</protein>
<evidence type="ECO:0000313" key="4">
    <source>
        <dbReference type="Proteomes" id="UP000019132"/>
    </source>
</evidence>
<dbReference type="Proteomes" id="UP000019132">
    <property type="component" value="Unassembled WGS sequence"/>
</dbReference>
<keyword evidence="1" id="KW-0472">Membrane</keyword>